<dbReference type="EMBL" id="JAQQWP010000009">
    <property type="protein sequence ID" value="KAK8101992.1"/>
    <property type="molecule type" value="Genomic_DNA"/>
</dbReference>
<comment type="caution">
    <text evidence="3">The sequence shown here is derived from an EMBL/GenBank/DDBJ whole genome shotgun (WGS) entry which is preliminary data.</text>
</comment>
<evidence type="ECO:0000256" key="2">
    <source>
        <dbReference type="SAM" id="MobiDB-lite"/>
    </source>
</evidence>
<feature type="coiled-coil region" evidence="1">
    <location>
        <begin position="340"/>
        <end position="430"/>
    </location>
</feature>
<evidence type="ECO:0000313" key="4">
    <source>
        <dbReference type="Proteomes" id="UP001392437"/>
    </source>
</evidence>
<sequence length="457" mass="51462">MSSTNDRSFSQEATTVVLRLSFKTCYSPPVTTFRFHVNIFGHDDAGKKEKTTLYFDVPPRHISSLEETYDVDTTELEPDDTQLLTGGVARVRFLLKRPGNLVQPIHALSLKPASQRTFTTMTLLAAASEFVLFMPHTTLSKEHFRCLHQVVTSPTSRHDRQQQTKEHDWWLGALYGGAGGKLFNPSLVDSIDVSTDSESDESTIATATPPAYRRSGLDDEDAAAAAASEPSNVPNADDASDVDSPPPYDQLESETGGSAPVDDVKGSYIPLPLHRVNQFTNMRLGKQPKKRLRDSEDFDVRLFRRRLFSPPRHSDDKHSQSDLVADASCFEKLDPLRHPVAVVLSKLEQVLKRAEDTEEENRSLRAELAAMRERQHQLNAKLEEVMDQNREYVKRTEHLETESADLDSRVNTLEERHAELEDRQGKTEDKCDTIEIEIADQVHSALRERLIGALETM</sequence>
<evidence type="ECO:0008006" key="5">
    <source>
        <dbReference type="Google" id="ProtNLM"/>
    </source>
</evidence>
<name>A0AAW0QHF1_9PEZI</name>
<dbReference type="Proteomes" id="UP001392437">
    <property type="component" value="Unassembled WGS sequence"/>
</dbReference>
<gene>
    <name evidence="3" type="ORF">PG999_012366</name>
</gene>
<accession>A0AAW0QHF1</accession>
<feature type="region of interest" description="Disordered" evidence="2">
    <location>
        <begin position="193"/>
        <end position="266"/>
    </location>
</feature>
<keyword evidence="4" id="KW-1185">Reference proteome</keyword>
<dbReference type="SUPFAM" id="SSF57997">
    <property type="entry name" value="Tropomyosin"/>
    <property type="match status" value="1"/>
</dbReference>
<evidence type="ECO:0000313" key="3">
    <source>
        <dbReference type="EMBL" id="KAK8101992.1"/>
    </source>
</evidence>
<reference evidence="3 4" key="1">
    <citation type="submission" date="2023-01" db="EMBL/GenBank/DDBJ databases">
        <title>Analysis of 21 Apiospora genomes using comparative genomics revels a genus with tremendous synthesis potential of carbohydrate active enzymes and secondary metabolites.</title>
        <authorList>
            <person name="Sorensen T."/>
        </authorList>
    </citation>
    <scope>NUCLEOTIDE SEQUENCE [LARGE SCALE GENOMIC DNA]</scope>
    <source>
        <strain evidence="3 4">CBS 117206</strain>
    </source>
</reference>
<organism evidence="3 4">
    <name type="scientific">Apiospora kogelbergensis</name>
    <dbReference type="NCBI Taxonomy" id="1337665"/>
    <lineage>
        <taxon>Eukaryota</taxon>
        <taxon>Fungi</taxon>
        <taxon>Dikarya</taxon>
        <taxon>Ascomycota</taxon>
        <taxon>Pezizomycotina</taxon>
        <taxon>Sordariomycetes</taxon>
        <taxon>Xylariomycetidae</taxon>
        <taxon>Amphisphaeriales</taxon>
        <taxon>Apiosporaceae</taxon>
        <taxon>Apiospora</taxon>
    </lineage>
</organism>
<evidence type="ECO:0000256" key="1">
    <source>
        <dbReference type="SAM" id="Coils"/>
    </source>
</evidence>
<protein>
    <recommendedName>
        <fullName evidence="5">C2 NT-type domain-containing protein</fullName>
    </recommendedName>
</protein>
<dbReference type="Gene3D" id="1.10.287.1490">
    <property type="match status" value="1"/>
</dbReference>
<keyword evidence="1" id="KW-0175">Coiled coil</keyword>
<proteinExistence type="predicted"/>
<feature type="compositionally biased region" description="Low complexity" evidence="2">
    <location>
        <begin position="223"/>
        <end position="237"/>
    </location>
</feature>
<dbReference type="AlphaFoldDB" id="A0AAW0QHF1"/>